<dbReference type="Proteomes" id="UP000182190">
    <property type="component" value="Unassembled WGS sequence"/>
</dbReference>
<evidence type="ECO:0000313" key="3">
    <source>
        <dbReference type="EMBL" id="VXD21968.1"/>
    </source>
</evidence>
<dbReference type="Pfam" id="PF00534">
    <property type="entry name" value="Glycos_transf_1"/>
    <property type="match status" value="1"/>
</dbReference>
<organism evidence="3 4">
    <name type="scientific">Planktothrix paucivesiculata PCC 9631</name>
    <dbReference type="NCBI Taxonomy" id="671071"/>
    <lineage>
        <taxon>Bacteria</taxon>
        <taxon>Bacillati</taxon>
        <taxon>Cyanobacteriota</taxon>
        <taxon>Cyanophyceae</taxon>
        <taxon>Oscillatoriophycideae</taxon>
        <taxon>Oscillatoriales</taxon>
        <taxon>Microcoleaceae</taxon>
        <taxon>Planktothrix</taxon>
    </lineage>
</organism>
<reference evidence="3" key="1">
    <citation type="submission" date="2019-10" db="EMBL/GenBank/DDBJ databases">
        <authorList>
            <consortium name="Genoscope - CEA"/>
            <person name="William W."/>
        </authorList>
    </citation>
    <scope>NUCLEOTIDE SEQUENCE [LARGE SCALE GENOMIC DNA]</scope>
    <source>
        <strain evidence="3">BBR_PRJEB10994</strain>
    </source>
</reference>
<dbReference type="InterPro" id="IPR001296">
    <property type="entry name" value="Glyco_trans_1"/>
</dbReference>
<dbReference type="GO" id="GO:0016757">
    <property type="term" value="F:glycosyltransferase activity"/>
    <property type="evidence" value="ECO:0007669"/>
    <property type="project" value="InterPro"/>
</dbReference>
<dbReference type="CDD" id="cd03801">
    <property type="entry name" value="GT4_PimA-like"/>
    <property type="match status" value="1"/>
</dbReference>
<dbReference type="Gene3D" id="3.40.50.2000">
    <property type="entry name" value="Glycogen Phosphorylase B"/>
    <property type="match status" value="1"/>
</dbReference>
<gene>
    <name evidence="3" type="ORF">PL9631_600047</name>
</gene>
<proteinExistence type="predicted"/>
<comment type="caution">
    <text evidence="3">The sequence shown here is derived from an EMBL/GenBank/DDBJ whole genome shotgun (WGS) entry which is preliminary data.</text>
</comment>
<keyword evidence="1 3" id="KW-0808">Transferase</keyword>
<evidence type="ECO:0000259" key="2">
    <source>
        <dbReference type="Pfam" id="PF00534"/>
    </source>
</evidence>
<name>A0A7Z9E0Y6_9CYAN</name>
<dbReference type="PANTHER" id="PTHR46401">
    <property type="entry name" value="GLYCOSYLTRANSFERASE WBBK-RELATED"/>
    <property type="match status" value="1"/>
</dbReference>
<dbReference type="SUPFAM" id="SSF53756">
    <property type="entry name" value="UDP-Glycosyltransferase/glycogen phosphorylase"/>
    <property type="match status" value="1"/>
</dbReference>
<keyword evidence="4" id="KW-1185">Reference proteome</keyword>
<sequence>MRLLIVQYGGDYREAVKRFAAGGEETYYGQKYSVDAVAKFGKKADEVATLCCLTEHPYNERLENGVRAIGTGFTRKIQNQKLVGLAKQFQPTHLILRTPNTAIIRWAIQSKLKILLMLADSFNSKGLRDKIRYYQLAKLLNNSQIEWIGNHGVTAGLSLANIGVNPNKIIPWDWPYEMTPNFFPAKNLQLNQETYEIFYVGSVIESKGVGDVIKAIAQLKTQGLSIRLKIAGKGDIESFKNQARDLKIENSVEFLGLVPNKTIVPLMREADLVVVPSRHEYGEGFPKSINEALYSRTPIVASDHPMFLKKLKNRDNALIFKANDPLSLAHCVKELLSDPALYHSLSSSSDETLKSLQISVKWAELMNKWLFDSPEHQQWLFEHRLSSGQYREWPNLAN</sequence>
<dbReference type="AlphaFoldDB" id="A0A7Z9E0Y6"/>
<evidence type="ECO:0000256" key="1">
    <source>
        <dbReference type="ARBA" id="ARBA00022679"/>
    </source>
</evidence>
<dbReference type="PANTHER" id="PTHR46401:SF2">
    <property type="entry name" value="GLYCOSYLTRANSFERASE WBBK-RELATED"/>
    <property type="match status" value="1"/>
</dbReference>
<feature type="domain" description="Glycosyl transferase family 1" evidence="2">
    <location>
        <begin position="187"/>
        <end position="347"/>
    </location>
</feature>
<protein>
    <submittedName>
        <fullName evidence="3">Glycosyl transferase group 1</fullName>
    </submittedName>
</protein>
<dbReference type="RefSeq" id="WP_083620096.1">
    <property type="nucleotide sequence ID" value="NZ_LR735013.1"/>
</dbReference>
<accession>A0A7Z9E0Y6</accession>
<evidence type="ECO:0000313" key="4">
    <source>
        <dbReference type="Proteomes" id="UP000182190"/>
    </source>
</evidence>
<dbReference type="OrthoDB" id="9790710at2"/>
<dbReference type="EMBL" id="CZCS02000202">
    <property type="protein sequence ID" value="VXD21968.1"/>
    <property type="molecule type" value="Genomic_DNA"/>
</dbReference>